<sequence>MNQQNPSSTPFQDPESQSRPQRLPFADRLNDAARNHFVACCGEFIGTFFFLFFALSGTQVANTISAGEKHASELMRLLYISLAFGFSLAVNAWVWFRVSGGLFNPAVTLGMWLAGAVPLVRSVLVVFSQLLGSIAASAVVLAIFPGTLAVQTTLSRGTTPGQGFLIELFLTFQLLVTIQMLAGEKHAATFMAPIGIGLSLFIAELSGVSFTGGSLNPARSFGPALVLGDFPMEHWIYWAGPAAGAVLATGLYKFLKILDYERANPGQDASAELPRNEEGRIRLLNNEAR</sequence>
<name>A0ACC3MPW5_9PEZI</name>
<comment type="caution">
    <text evidence="1">The sequence shown here is derived from an EMBL/GenBank/DDBJ whole genome shotgun (WGS) entry which is preliminary data.</text>
</comment>
<protein>
    <submittedName>
        <fullName evidence="1">Aquaporin-1</fullName>
    </submittedName>
</protein>
<evidence type="ECO:0000313" key="2">
    <source>
        <dbReference type="Proteomes" id="UP001281147"/>
    </source>
</evidence>
<proteinExistence type="predicted"/>
<keyword evidence="2" id="KW-1185">Reference proteome</keyword>
<reference evidence="1" key="1">
    <citation type="submission" date="2023-07" db="EMBL/GenBank/DDBJ databases">
        <title>Black Yeasts Isolated from many extreme environments.</title>
        <authorList>
            <person name="Coleine C."/>
            <person name="Stajich J.E."/>
            <person name="Selbmann L."/>
        </authorList>
    </citation>
    <scope>NUCLEOTIDE SEQUENCE</scope>
    <source>
        <strain evidence="1">CCFEE 5714</strain>
    </source>
</reference>
<organism evidence="1 2">
    <name type="scientific">Vermiconidia calcicola</name>
    <dbReference type="NCBI Taxonomy" id="1690605"/>
    <lineage>
        <taxon>Eukaryota</taxon>
        <taxon>Fungi</taxon>
        <taxon>Dikarya</taxon>
        <taxon>Ascomycota</taxon>
        <taxon>Pezizomycotina</taxon>
        <taxon>Dothideomycetes</taxon>
        <taxon>Dothideomycetidae</taxon>
        <taxon>Mycosphaerellales</taxon>
        <taxon>Extremaceae</taxon>
        <taxon>Vermiconidia</taxon>
    </lineage>
</organism>
<dbReference type="Proteomes" id="UP001281147">
    <property type="component" value="Unassembled WGS sequence"/>
</dbReference>
<gene>
    <name evidence="1" type="primary">AQY1_4</name>
    <name evidence="1" type="ORF">LTR37_015730</name>
</gene>
<evidence type="ECO:0000313" key="1">
    <source>
        <dbReference type="EMBL" id="KAK3700927.1"/>
    </source>
</evidence>
<accession>A0ACC3MPW5</accession>
<dbReference type="EMBL" id="JAUTXU010000179">
    <property type="protein sequence ID" value="KAK3700927.1"/>
    <property type="molecule type" value="Genomic_DNA"/>
</dbReference>